<accession>A0A3S4Q0U9</accession>
<proteinExistence type="predicted"/>
<evidence type="ECO:0000256" key="1">
    <source>
        <dbReference type="ARBA" id="ARBA00004613"/>
    </source>
</evidence>
<keyword evidence="5" id="KW-0812">Transmembrane</keyword>
<keyword evidence="2" id="KW-0964">Secreted</keyword>
<evidence type="ECO:0008006" key="8">
    <source>
        <dbReference type="Google" id="ProtNLM"/>
    </source>
</evidence>
<reference evidence="6 7" key="1">
    <citation type="submission" date="2018-12" db="EMBL/GenBank/DDBJ databases">
        <authorList>
            <consortium name="Pathogen Informatics"/>
        </authorList>
    </citation>
    <scope>NUCLEOTIDE SEQUENCE [LARGE SCALE GENOMIC DNA]</scope>
    <source>
        <strain evidence="6 7">NCTC3166</strain>
    </source>
</reference>
<evidence type="ECO:0000256" key="2">
    <source>
        <dbReference type="ARBA" id="ARBA00022525"/>
    </source>
</evidence>
<dbReference type="KEGG" id="svf:NCTC3166_01774"/>
<evidence type="ECO:0000256" key="3">
    <source>
        <dbReference type="ARBA" id="ARBA00022729"/>
    </source>
</evidence>
<evidence type="ECO:0000256" key="4">
    <source>
        <dbReference type="SAM" id="MobiDB-lite"/>
    </source>
</evidence>
<keyword evidence="5" id="KW-0472">Membrane</keyword>
<dbReference type="InterPro" id="IPR041909">
    <property type="entry name" value="Sbi_C3_db_domIV"/>
</dbReference>
<dbReference type="Gene3D" id="1.10.10.1270">
    <property type="entry name" value="Sbi, C3 binding domain IV"/>
    <property type="match status" value="1"/>
</dbReference>
<dbReference type="AlphaFoldDB" id="A0A3S4Q0U9"/>
<feature type="region of interest" description="Disordered" evidence="4">
    <location>
        <begin position="159"/>
        <end position="178"/>
    </location>
</feature>
<gene>
    <name evidence="6" type="ORF">NCTC3166_01774</name>
</gene>
<evidence type="ECO:0000256" key="5">
    <source>
        <dbReference type="SAM" id="Phobius"/>
    </source>
</evidence>
<dbReference type="Proteomes" id="UP000270025">
    <property type="component" value="Chromosome"/>
</dbReference>
<dbReference type="RefSeq" id="WP_126404885.1">
    <property type="nucleotide sequence ID" value="NZ_LR134266.1"/>
</dbReference>
<comment type="subcellular location">
    <subcellularLocation>
        <location evidence="1">Secreted</location>
    </subcellularLocation>
</comment>
<keyword evidence="3" id="KW-0732">Signal</keyword>
<feature type="transmembrane region" description="Helical" evidence="5">
    <location>
        <begin position="13"/>
        <end position="34"/>
    </location>
</feature>
<keyword evidence="7" id="KW-1185">Reference proteome</keyword>
<sequence>MKTILDRFDRSPLWLRLATIFILTGVLVGGLYTVRKNSADQVTVVKQETKKTGSLPIKKKDPKKVKEEEEAKITEAAEKAVAHFETTATQETLTAAQEAVEKVKDETKKQAFQARIQYIVDYYGMQTNQNTQSTDLNQANQIGQPQQVVPAEVPQYQSNEVPQVSNATIPAVTQQSEQ</sequence>
<protein>
    <recommendedName>
        <fullName evidence="8">Signal peptide containing protein</fullName>
    </recommendedName>
</protein>
<keyword evidence="5" id="KW-1133">Transmembrane helix</keyword>
<dbReference type="GO" id="GO:0005576">
    <property type="term" value="C:extracellular region"/>
    <property type="evidence" value="ECO:0007669"/>
    <property type="project" value="UniProtKB-SubCell"/>
</dbReference>
<evidence type="ECO:0000313" key="7">
    <source>
        <dbReference type="Proteomes" id="UP000270025"/>
    </source>
</evidence>
<dbReference type="EMBL" id="LR134266">
    <property type="protein sequence ID" value="VED67939.1"/>
    <property type="molecule type" value="Genomic_DNA"/>
</dbReference>
<evidence type="ECO:0000313" key="6">
    <source>
        <dbReference type="EMBL" id="VED67939.1"/>
    </source>
</evidence>
<name>A0A3S4Q0U9_9STRE</name>
<organism evidence="6 7">
    <name type="scientific">Streptococcus viridans</name>
    <dbReference type="NCBI Taxonomy" id="78535"/>
    <lineage>
        <taxon>Bacteria</taxon>
        <taxon>Bacillati</taxon>
        <taxon>Bacillota</taxon>
        <taxon>Bacilli</taxon>
        <taxon>Lactobacillales</taxon>
        <taxon>Streptococcaceae</taxon>
        <taxon>Streptococcus</taxon>
    </lineage>
</organism>